<accession>A0ABS7F8E5</accession>
<dbReference type="SMART" id="SM00062">
    <property type="entry name" value="PBPb"/>
    <property type="match status" value="1"/>
</dbReference>
<evidence type="ECO:0000313" key="5">
    <source>
        <dbReference type="Proteomes" id="UP000711178"/>
    </source>
</evidence>
<name>A0ABS7F8E5_9NEIS</name>
<dbReference type="RefSeq" id="WP_043574852.1">
    <property type="nucleotide sequence ID" value="NZ_CP142381.1"/>
</dbReference>
<keyword evidence="5" id="KW-1185">Reference proteome</keyword>
<protein>
    <submittedName>
        <fullName evidence="4">ABC transporter substrate-binding protein</fullName>
    </submittedName>
</protein>
<feature type="chain" id="PRO_5047448901" evidence="2">
    <location>
        <begin position="24"/>
        <end position="253"/>
    </location>
</feature>
<proteinExistence type="predicted"/>
<reference evidence="4 5" key="1">
    <citation type="submission" date="2021-05" db="EMBL/GenBank/DDBJ databases">
        <title>Draft Whole Genome Sequencing Of Biosensor Chromobacterium violaceum Strain CV026 Reveals A Regulatory RNA In Chromobacterium violaceum Phenotype Regulatory Network.</title>
        <authorList>
            <person name="Hong K.W."/>
            <person name="Chan K.G."/>
            <person name="Chang C.-Y."/>
        </authorList>
    </citation>
    <scope>NUCLEOTIDE SEQUENCE [LARGE SCALE GENOMIC DNA]</scope>
    <source>
        <strain evidence="4 5">ATCC 31532</strain>
    </source>
</reference>
<comment type="caution">
    <text evidence="4">The sequence shown here is derived from an EMBL/GenBank/DDBJ whole genome shotgun (WGS) entry which is preliminary data.</text>
</comment>
<dbReference type="EMBL" id="JAHDTB010000001">
    <property type="protein sequence ID" value="MBW8286066.1"/>
    <property type="molecule type" value="Genomic_DNA"/>
</dbReference>
<feature type="signal peptide" evidence="2">
    <location>
        <begin position="1"/>
        <end position="23"/>
    </location>
</feature>
<dbReference type="InterPro" id="IPR001638">
    <property type="entry name" value="Solute-binding_3/MltF_N"/>
</dbReference>
<dbReference type="GeneID" id="89683699"/>
<dbReference type="SUPFAM" id="SSF53850">
    <property type="entry name" value="Periplasmic binding protein-like II"/>
    <property type="match status" value="1"/>
</dbReference>
<gene>
    <name evidence="4" type="ORF">KIF53_00265</name>
</gene>
<dbReference type="Pfam" id="PF00497">
    <property type="entry name" value="SBP_bac_3"/>
    <property type="match status" value="1"/>
</dbReference>
<keyword evidence="1 2" id="KW-0732">Signal</keyword>
<dbReference type="Gene3D" id="3.40.190.10">
    <property type="entry name" value="Periplasmic binding protein-like II"/>
    <property type="match status" value="2"/>
</dbReference>
<evidence type="ECO:0000256" key="1">
    <source>
        <dbReference type="ARBA" id="ARBA00022729"/>
    </source>
</evidence>
<evidence type="ECO:0000259" key="3">
    <source>
        <dbReference type="SMART" id="SM00062"/>
    </source>
</evidence>
<evidence type="ECO:0000256" key="2">
    <source>
        <dbReference type="SAM" id="SignalP"/>
    </source>
</evidence>
<feature type="domain" description="Solute-binding protein family 3/N-terminal" evidence="3">
    <location>
        <begin position="26"/>
        <end position="253"/>
    </location>
</feature>
<dbReference type="Proteomes" id="UP000711178">
    <property type="component" value="Unassembled WGS sequence"/>
</dbReference>
<dbReference type="PANTHER" id="PTHR35936">
    <property type="entry name" value="MEMBRANE-BOUND LYTIC MUREIN TRANSGLYCOSYLASE F"/>
    <property type="match status" value="1"/>
</dbReference>
<dbReference type="PANTHER" id="PTHR35936:SF6">
    <property type="entry name" value="AMINO ACID ABC TRANSPORTER SUBSTRATE-BINDING PAAT FAMILY PROTEIN"/>
    <property type="match status" value="1"/>
</dbReference>
<sequence length="253" mass="28399">MASLHKKWLLPCLLLLAPLPSLAAAELRIGVADTDAAPIAVLSEDGNTLTGGLARELGMLLAEEMGMKPQFVILARRRVESAVETGKVDIVCNANPDWYSNSSRLNWSREIYPLTERVLSLKNMPAIRQLDDLSGKRIGTQHGYHYPELEYLWSSNRSTRDTEARFDLMFKSLEKRLSDVAIVTEFIYVWWARSHAQEAAAFKLHPLVVSSQPTMCALSSQSPVKLAELNRAVDRLHKNGKLKTMLAHYQAQE</sequence>
<organism evidence="4 5">
    <name type="scientific">Chromobacterium subtsugae</name>
    <dbReference type="NCBI Taxonomy" id="251747"/>
    <lineage>
        <taxon>Bacteria</taxon>
        <taxon>Pseudomonadati</taxon>
        <taxon>Pseudomonadota</taxon>
        <taxon>Betaproteobacteria</taxon>
        <taxon>Neisseriales</taxon>
        <taxon>Chromobacteriaceae</taxon>
        <taxon>Chromobacterium</taxon>
    </lineage>
</organism>
<evidence type="ECO:0000313" key="4">
    <source>
        <dbReference type="EMBL" id="MBW8286066.1"/>
    </source>
</evidence>